<proteinExistence type="inferred from homology"/>
<feature type="region of interest" description="Disordered" evidence="9">
    <location>
        <begin position="318"/>
        <end position="345"/>
    </location>
</feature>
<keyword evidence="7 8" id="KW-0472">Membrane</keyword>
<dbReference type="FunFam" id="3.30.460.10:FF:000044">
    <property type="entry name" value="ATPase synthesis protein 25, mitochondrial"/>
    <property type="match status" value="1"/>
</dbReference>
<keyword evidence="4 8" id="KW-0999">Mitochondrion inner membrane</keyword>
<comment type="function">
    <text evidence="8">Mitochondrial mRNA stabilization factor.</text>
</comment>
<dbReference type="STRING" id="396776.A0A0J8RL67"/>
<organism evidence="10 11">
    <name type="scientific">Coccidioides immitis H538.4</name>
    <dbReference type="NCBI Taxonomy" id="396776"/>
    <lineage>
        <taxon>Eukaryota</taxon>
        <taxon>Fungi</taxon>
        <taxon>Dikarya</taxon>
        <taxon>Ascomycota</taxon>
        <taxon>Pezizomycotina</taxon>
        <taxon>Eurotiomycetes</taxon>
        <taxon>Eurotiomycetidae</taxon>
        <taxon>Onygenales</taxon>
        <taxon>Onygenaceae</taxon>
        <taxon>Coccidioides</taxon>
    </lineage>
</organism>
<keyword evidence="5 8" id="KW-0809">Transit peptide</keyword>
<dbReference type="InterPro" id="IPR040152">
    <property type="entry name" value="Atp25"/>
</dbReference>
<comment type="similarity">
    <text evidence="3 8">Belongs to the ATP25 family.</text>
</comment>
<feature type="compositionally biased region" description="Polar residues" evidence="9">
    <location>
        <begin position="45"/>
        <end position="54"/>
    </location>
</feature>
<gene>
    <name evidence="10" type="ORF">CIHG_03409</name>
</gene>
<feature type="region of interest" description="Disordered" evidence="9">
    <location>
        <begin position="45"/>
        <end position="89"/>
    </location>
</feature>
<accession>A0A0J8RL67</accession>
<dbReference type="GO" id="GO:0048255">
    <property type="term" value="P:mRNA stabilization"/>
    <property type="evidence" value="ECO:0007669"/>
    <property type="project" value="TreeGrafter"/>
</dbReference>
<dbReference type="Gene3D" id="3.30.460.10">
    <property type="entry name" value="Beta Polymerase, domain 2"/>
    <property type="match status" value="1"/>
</dbReference>
<dbReference type="GO" id="GO:0005743">
    <property type="term" value="C:mitochondrial inner membrane"/>
    <property type="evidence" value="ECO:0007669"/>
    <property type="project" value="UniProtKB-SubCell"/>
</dbReference>
<dbReference type="AlphaFoldDB" id="A0A0J8RL67"/>
<dbReference type="OrthoDB" id="107372at2759"/>
<sequence>MHRLMLRGIQCYGCRSHVIQSFLAIADITFPAPLYHKPCPRSPLHHQSSFSSLHGQPFRGQSIARSASSGEPSVDNNGSEQSPDAASQSNEHLPWYLKEETAELASHPLGQQQLIPPLPDNPPPMLEDLLQHISVDIGLDDLSLLDLRNRNPPPALGANLIMIIGTARSVKHLNVAADRLCRWLRSTYKLQPTADGLLGRNELKIKLRRKARRAKLSSNVSSSFEEKDDGITTGWICVNVGSVENGKPAAGAQKRDFAGFGNVADGARIVVQMLTEEKRAELDLEGLWNGNFPPRSPSELRAFEQQFEQFAEKAAAEATNGRGMYRDSRSHATGSGIDPGQRRGLHTSRRVQNISIEAVLSPGMVPRQEAALNHEDHLVSPRNAPAKASRPLNVPPEITSLLQHLAQLPRDDALRELGSGPRDIGSTLFLRLFQQALDNAEDPDGNILAKLELIRIAVTLQHPQYTKADLFDAFKELAASGYDISESQALQTVKTLLSFGDNDADVSNVARRVLRSDIDLALKVLNHMSLRGMDILSREVFSMLYTASGFQVPVRPTNDNLSPSSVETEKSTPVSAEELNEVRLVQDRLRKIMDAFDVKFGPEQFLSLLRFHFHHGNYDQFWAIWRKMSLLQLPRSKEFYVLLFRLHAERGNQKRAAECLSSWVPMMAREQPPVHLDADIARVVMACLLVANPDVKQRADAGDPGEYPNLWNRCWNALVASQTVQE</sequence>
<evidence type="ECO:0000256" key="5">
    <source>
        <dbReference type="ARBA" id="ARBA00022946"/>
    </source>
</evidence>
<evidence type="ECO:0000313" key="10">
    <source>
        <dbReference type="EMBL" id="KMU85880.1"/>
    </source>
</evidence>
<dbReference type="GO" id="GO:0140053">
    <property type="term" value="P:mitochondrial gene expression"/>
    <property type="evidence" value="ECO:0007669"/>
    <property type="project" value="UniProtKB-UniRule"/>
</dbReference>
<evidence type="ECO:0000256" key="8">
    <source>
        <dbReference type="RuleBase" id="RU367062"/>
    </source>
</evidence>
<evidence type="ECO:0000256" key="1">
    <source>
        <dbReference type="ARBA" id="ARBA00003470"/>
    </source>
</evidence>
<evidence type="ECO:0000256" key="3">
    <source>
        <dbReference type="ARBA" id="ARBA00010787"/>
    </source>
</evidence>
<evidence type="ECO:0000256" key="9">
    <source>
        <dbReference type="SAM" id="MobiDB-lite"/>
    </source>
</evidence>
<reference evidence="11" key="1">
    <citation type="journal article" date="2010" name="Genome Res.">
        <title>Population genomic sequencing of Coccidioides fungi reveals recent hybridization and transposon control.</title>
        <authorList>
            <person name="Neafsey D.E."/>
            <person name="Barker B.M."/>
            <person name="Sharpton T.J."/>
            <person name="Stajich J.E."/>
            <person name="Park D.J."/>
            <person name="Whiston E."/>
            <person name="Hung C.-Y."/>
            <person name="McMahan C."/>
            <person name="White J."/>
            <person name="Sykes S."/>
            <person name="Heiman D."/>
            <person name="Young S."/>
            <person name="Zeng Q."/>
            <person name="Abouelleil A."/>
            <person name="Aftuck L."/>
            <person name="Bessette D."/>
            <person name="Brown A."/>
            <person name="FitzGerald M."/>
            <person name="Lui A."/>
            <person name="Macdonald J.P."/>
            <person name="Priest M."/>
            <person name="Orbach M.J."/>
            <person name="Galgiani J.N."/>
            <person name="Kirkland T.N."/>
            <person name="Cole G.T."/>
            <person name="Birren B.W."/>
            <person name="Henn M.R."/>
            <person name="Taylor J.W."/>
            <person name="Rounsley S.D."/>
        </authorList>
    </citation>
    <scope>NUCLEOTIDE SEQUENCE [LARGE SCALE GENOMIC DNA]</scope>
    <source>
        <strain evidence="11">H538.4</strain>
    </source>
</reference>
<name>A0A0J8RL67_COCIT</name>
<dbReference type="eggNOG" id="ENOG502S5IB">
    <property type="taxonomic scope" value="Eukaryota"/>
</dbReference>
<evidence type="ECO:0000256" key="6">
    <source>
        <dbReference type="ARBA" id="ARBA00023128"/>
    </source>
</evidence>
<dbReference type="EMBL" id="DS016990">
    <property type="protein sequence ID" value="KMU85880.1"/>
    <property type="molecule type" value="Genomic_DNA"/>
</dbReference>
<keyword evidence="6 8" id="KW-0496">Mitochondrion</keyword>
<comment type="function">
    <text evidence="1">Probable mitochondrial mRNA stabilization factor.</text>
</comment>
<evidence type="ECO:0000313" key="11">
    <source>
        <dbReference type="Proteomes" id="UP000054563"/>
    </source>
</evidence>
<dbReference type="InterPro" id="IPR043519">
    <property type="entry name" value="NT_sf"/>
</dbReference>
<feature type="compositionally biased region" description="Polar residues" evidence="9">
    <location>
        <begin position="63"/>
        <end position="89"/>
    </location>
</feature>
<protein>
    <recommendedName>
        <fullName evidence="8">ATPase synthesis protein 25</fullName>
    </recommendedName>
</protein>
<comment type="subcellular location">
    <subcellularLocation>
        <location evidence="2 8">Mitochondrion inner membrane</location>
        <topology evidence="2 8">Peripheral membrane protein</topology>
        <orientation evidence="2 8">Matrix side</orientation>
    </subcellularLocation>
</comment>
<dbReference type="VEuPathDB" id="FungiDB:CIHG_03409"/>
<dbReference type="Proteomes" id="UP000054563">
    <property type="component" value="Unassembled WGS sequence"/>
</dbReference>
<dbReference type="PANTHER" id="PTHR28087:SF1">
    <property type="entry name" value="ATPASE SYNTHESIS PROTEIN 25, MITOCHONDRIAL"/>
    <property type="match status" value="1"/>
</dbReference>
<dbReference type="PANTHER" id="PTHR28087">
    <property type="entry name" value="ATPASE SYNTHESIS PROTEIN 25, MITOCHONDRIAL"/>
    <property type="match status" value="1"/>
</dbReference>
<evidence type="ECO:0000256" key="4">
    <source>
        <dbReference type="ARBA" id="ARBA00022792"/>
    </source>
</evidence>
<evidence type="ECO:0000256" key="7">
    <source>
        <dbReference type="ARBA" id="ARBA00023136"/>
    </source>
</evidence>
<evidence type="ECO:0000256" key="2">
    <source>
        <dbReference type="ARBA" id="ARBA00004443"/>
    </source>
</evidence>